<dbReference type="Pfam" id="PF00288">
    <property type="entry name" value="GHMP_kinases_N"/>
    <property type="match status" value="1"/>
</dbReference>
<dbReference type="PANTHER" id="PTHR43527:SF1">
    <property type="entry name" value="L-THREONINE KINASE"/>
    <property type="match status" value="1"/>
</dbReference>
<evidence type="ECO:0000256" key="4">
    <source>
        <dbReference type="ARBA" id="ARBA00022840"/>
    </source>
</evidence>
<evidence type="ECO:0000256" key="3">
    <source>
        <dbReference type="ARBA" id="ARBA00022777"/>
    </source>
</evidence>
<reference evidence="6 7" key="1">
    <citation type="submission" date="2016-05" db="EMBL/GenBank/DDBJ databases">
        <title>Single-cell genome of chain-forming Candidatus Thiomargarita nelsonii and comparison to other large sulfur-oxidizing bacteria.</title>
        <authorList>
            <person name="Winkel M."/>
            <person name="Salman V."/>
            <person name="Woyke T."/>
            <person name="Schulz-Vogt H."/>
            <person name="Richter M."/>
            <person name="Flood B."/>
            <person name="Bailey J."/>
            <person name="Amann R."/>
            <person name="Mussmann M."/>
        </authorList>
    </citation>
    <scope>NUCLEOTIDE SEQUENCE [LARGE SCALE GENOMIC DNA]</scope>
    <source>
        <strain evidence="6 7">THI036</strain>
    </source>
</reference>
<dbReference type="SUPFAM" id="SSF54211">
    <property type="entry name" value="Ribosomal protein S5 domain 2-like"/>
    <property type="match status" value="1"/>
</dbReference>
<keyword evidence="2" id="KW-0547">Nucleotide-binding</keyword>
<keyword evidence="4" id="KW-0067">ATP-binding</keyword>
<gene>
    <name evidence="6" type="ORF">THIOM_000309</name>
</gene>
<dbReference type="EMBL" id="LUTY01000133">
    <property type="protein sequence ID" value="OAD23846.1"/>
    <property type="molecule type" value="Genomic_DNA"/>
</dbReference>
<evidence type="ECO:0000256" key="2">
    <source>
        <dbReference type="ARBA" id="ARBA00022741"/>
    </source>
</evidence>
<organism evidence="6 7">
    <name type="scientific">Candidatus Thiomargarita nelsonii</name>
    <dbReference type="NCBI Taxonomy" id="1003181"/>
    <lineage>
        <taxon>Bacteria</taxon>
        <taxon>Pseudomonadati</taxon>
        <taxon>Pseudomonadota</taxon>
        <taxon>Gammaproteobacteria</taxon>
        <taxon>Thiotrichales</taxon>
        <taxon>Thiotrichaceae</taxon>
        <taxon>Thiomargarita</taxon>
    </lineage>
</organism>
<dbReference type="InterPro" id="IPR014721">
    <property type="entry name" value="Ribsml_uS5_D2-typ_fold_subgr"/>
</dbReference>
<dbReference type="PANTHER" id="PTHR43527">
    <property type="entry name" value="4-DIPHOSPHOCYTIDYL-2-C-METHYL-D-ERYTHRITOL KINASE, CHLOROPLASTIC"/>
    <property type="match status" value="1"/>
</dbReference>
<evidence type="ECO:0000256" key="1">
    <source>
        <dbReference type="ARBA" id="ARBA00022679"/>
    </source>
</evidence>
<feature type="domain" description="GHMP kinase N-terminal" evidence="5">
    <location>
        <begin position="74"/>
        <end position="139"/>
    </location>
</feature>
<dbReference type="GO" id="GO:0050515">
    <property type="term" value="F:4-(cytidine 5'-diphospho)-2-C-methyl-D-erythritol kinase activity"/>
    <property type="evidence" value="ECO:0007669"/>
    <property type="project" value="TreeGrafter"/>
</dbReference>
<dbReference type="InterPro" id="IPR006204">
    <property type="entry name" value="GHMP_kinase_N_dom"/>
</dbReference>
<name>A0A176S7H4_9GAMM</name>
<dbReference type="AlphaFoldDB" id="A0A176S7H4"/>
<keyword evidence="7" id="KW-1185">Reference proteome</keyword>
<proteinExistence type="predicted"/>
<dbReference type="Proteomes" id="UP000076962">
    <property type="component" value="Unassembled WGS sequence"/>
</dbReference>
<sequence length="297" mass="32945">MSVNTKSQTMTEKLIGYGKSFASFGEIVQGRLSNGEDFLVTIPVDMWSTCELVCEPIDGPSFVDAKFSKSREVSEHLLEVLGMSSGVKISIDFIRNIPIGKGLSSSTADMLAVIRAFQEVFGIIITENFISRLFAKIEPHDGLHYYMSVAYNHRQGNLLSKLNYIPDFNIIAVDAGGELSTEEYNKNLNFTPELLDEYDKLYNELLLAFAKRDDVEIAQCAQKSTELHVNRTGNAFLTRVLKKADEVDVLGILTTHSGTCAGFILSGNASNEELELVETKVAKIGHVFRTKTLKMLL</sequence>
<dbReference type="Gene3D" id="3.30.230.10">
    <property type="match status" value="1"/>
</dbReference>
<evidence type="ECO:0000313" key="6">
    <source>
        <dbReference type="EMBL" id="OAD23846.1"/>
    </source>
</evidence>
<dbReference type="EC" id="2.7.-.-" evidence="6"/>
<comment type="caution">
    <text evidence="6">The sequence shown here is derived from an EMBL/GenBank/DDBJ whole genome shotgun (WGS) entry which is preliminary data.</text>
</comment>
<dbReference type="InterPro" id="IPR020568">
    <property type="entry name" value="Ribosomal_Su5_D2-typ_SF"/>
</dbReference>
<protein>
    <submittedName>
        <fullName evidence="6">Kinase</fullName>
        <ecNumber evidence="6">2.7.-.-</ecNumber>
    </submittedName>
</protein>
<accession>A0A176S7H4</accession>
<evidence type="ECO:0000313" key="7">
    <source>
        <dbReference type="Proteomes" id="UP000076962"/>
    </source>
</evidence>
<keyword evidence="3 6" id="KW-0418">Kinase</keyword>
<keyword evidence="1 6" id="KW-0808">Transferase</keyword>
<evidence type="ECO:0000259" key="5">
    <source>
        <dbReference type="Pfam" id="PF00288"/>
    </source>
</evidence>
<dbReference type="GO" id="GO:0005524">
    <property type="term" value="F:ATP binding"/>
    <property type="evidence" value="ECO:0007669"/>
    <property type="project" value="UniProtKB-KW"/>
</dbReference>